<evidence type="ECO:0000313" key="1">
    <source>
        <dbReference type="EMBL" id="CAD7647187.1"/>
    </source>
</evidence>
<evidence type="ECO:0008006" key="3">
    <source>
        <dbReference type="Google" id="ProtNLM"/>
    </source>
</evidence>
<dbReference type="SUPFAM" id="SSF52129">
    <property type="entry name" value="Caspase-like"/>
    <property type="match status" value="1"/>
</dbReference>
<sequence length="66" mass="7604">MFRDQFERLHFETYENNIITDLKGDEILSKLDDILGDTMQLNGHDAFVAVFSTHGDESVMSLKLLK</sequence>
<dbReference type="AlphaFoldDB" id="A0A7R9LSP3"/>
<dbReference type="EMBL" id="CAJPVJ010002649">
    <property type="protein sequence ID" value="CAG2166608.1"/>
    <property type="molecule type" value="Genomic_DNA"/>
</dbReference>
<dbReference type="EMBL" id="OC917474">
    <property type="protein sequence ID" value="CAD7647187.1"/>
    <property type="molecule type" value="Genomic_DNA"/>
</dbReference>
<reference evidence="1" key="1">
    <citation type="submission" date="2020-11" db="EMBL/GenBank/DDBJ databases">
        <authorList>
            <person name="Tran Van P."/>
        </authorList>
    </citation>
    <scope>NUCLEOTIDE SEQUENCE</scope>
</reference>
<keyword evidence="2" id="KW-1185">Reference proteome</keyword>
<gene>
    <name evidence="1" type="ORF">ONB1V03_LOCUS6123</name>
</gene>
<accession>A0A7R9LSP3</accession>
<protein>
    <recommendedName>
        <fullName evidence="3">Caspase family p20 domain-containing protein</fullName>
    </recommendedName>
</protein>
<dbReference type="Proteomes" id="UP000728032">
    <property type="component" value="Unassembled WGS sequence"/>
</dbReference>
<dbReference type="InterPro" id="IPR029030">
    <property type="entry name" value="Caspase-like_dom_sf"/>
</dbReference>
<name>A0A7R9LSP3_9ACAR</name>
<evidence type="ECO:0000313" key="2">
    <source>
        <dbReference type="Proteomes" id="UP000728032"/>
    </source>
</evidence>
<proteinExistence type="predicted"/>
<organism evidence="1">
    <name type="scientific">Oppiella nova</name>
    <dbReference type="NCBI Taxonomy" id="334625"/>
    <lineage>
        <taxon>Eukaryota</taxon>
        <taxon>Metazoa</taxon>
        <taxon>Ecdysozoa</taxon>
        <taxon>Arthropoda</taxon>
        <taxon>Chelicerata</taxon>
        <taxon>Arachnida</taxon>
        <taxon>Acari</taxon>
        <taxon>Acariformes</taxon>
        <taxon>Sarcoptiformes</taxon>
        <taxon>Oribatida</taxon>
        <taxon>Brachypylina</taxon>
        <taxon>Oppioidea</taxon>
        <taxon>Oppiidae</taxon>
        <taxon>Oppiella</taxon>
    </lineage>
</organism>
<dbReference type="Gene3D" id="3.40.50.1460">
    <property type="match status" value="1"/>
</dbReference>